<dbReference type="Proteomes" id="UP000194873">
    <property type="component" value="Unassembled WGS sequence"/>
</dbReference>
<comment type="caution">
    <text evidence="1">The sequence shown here is derived from an EMBL/GenBank/DDBJ whole genome shotgun (WGS) entry which is preliminary data.</text>
</comment>
<sequence>MKTSVLNRLLVGVILLLTGLQLSAATFFNGTLTGTLLDADTREPIPYANVVLLRATDNAYIRSVKTNADGSFRLEKVPFGKYKFTTTVLGYQQMEPTITFNGLKTRVTLGNMVMQPANAQLAKQTVAHPAVSSTALCQQATLLAAN</sequence>
<keyword evidence="2" id="KW-1185">Reference proteome</keyword>
<accession>A0A243W768</accession>
<name>A0A243W768_9BACT</name>
<dbReference type="InterPro" id="IPR013784">
    <property type="entry name" value="Carb-bd-like_fold"/>
</dbReference>
<evidence type="ECO:0000313" key="1">
    <source>
        <dbReference type="EMBL" id="OUJ70544.1"/>
    </source>
</evidence>
<proteinExistence type="predicted"/>
<dbReference type="AlphaFoldDB" id="A0A243W768"/>
<organism evidence="1 2">
    <name type="scientific">Hymenobacter crusticola</name>
    <dbReference type="NCBI Taxonomy" id="1770526"/>
    <lineage>
        <taxon>Bacteria</taxon>
        <taxon>Pseudomonadati</taxon>
        <taxon>Bacteroidota</taxon>
        <taxon>Cytophagia</taxon>
        <taxon>Cytophagales</taxon>
        <taxon>Hymenobacteraceae</taxon>
        <taxon>Hymenobacter</taxon>
    </lineage>
</organism>
<dbReference type="GO" id="GO:0030246">
    <property type="term" value="F:carbohydrate binding"/>
    <property type="evidence" value="ECO:0007669"/>
    <property type="project" value="InterPro"/>
</dbReference>
<dbReference type="Gene3D" id="2.60.40.1120">
    <property type="entry name" value="Carboxypeptidase-like, regulatory domain"/>
    <property type="match status" value="1"/>
</dbReference>
<dbReference type="RefSeq" id="WP_086596583.1">
    <property type="nucleotide sequence ID" value="NZ_MTSE01000021.1"/>
</dbReference>
<dbReference type="Pfam" id="PF13620">
    <property type="entry name" value="CarboxypepD_reg"/>
    <property type="match status" value="1"/>
</dbReference>
<evidence type="ECO:0000313" key="2">
    <source>
        <dbReference type="Proteomes" id="UP000194873"/>
    </source>
</evidence>
<dbReference type="OrthoDB" id="881540at2"/>
<evidence type="ECO:0008006" key="3">
    <source>
        <dbReference type="Google" id="ProtNLM"/>
    </source>
</evidence>
<reference evidence="1 2" key="1">
    <citation type="submission" date="2017-01" db="EMBL/GenBank/DDBJ databases">
        <title>A new Hymenobacter.</title>
        <authorList>
            <person name="Liang Y."/>
            <person name="Feng F."/>
        </authorList>
    </citation>
    <scope>NUCLEOTIDE SEQUENCE [LARGE SCALE GENOMIC DNA]</scope>
    <source>
        <strain evidence="1">MIMBbqt21</strain>
    </source>
</reference>
<dbReference type="EMBL" id="MTSE01000021">
    <property type="protein sequence ID" value="OUJ70544.1"/>
    <property type="molecule type" value="Genomic_DNA"/>
</dbReference>
<dbReference type="SUPFAM" id="SSF49452">
    <property type="entry name" value="Starch-binding domain-like"/>
    <property type="match status" value="1"/>
</dbReference>
<gene>
    <name evidence="1" type="ORF">BXP70_23600</name>
</gene>
<protein>
    <recommendedName>
        <fullName evidence="3">TonB-dependent receptor</fullName>
    </recommendedName>
</protein>